<name>A0ABW4LCS4_9MICO</name>
<dbReference type="Proteomes" id="UP001597347">
    <property type="component" value="Unassembled WGS sequence"/>
</dbReference>
<dbReference type="Pfam" id="PF00903">
    <property type="entry name" value="Glyoxalase"/>
    <property type="match status" value="1"/>
</dbReference>
<dbReference type="InterPro" id="IPR004360">
    <property type="entry name" value="Glyas_Fos-R_dOase_dom"/>
</dbReference>
<feature type="domain" description="Glyoxalase/fosfomycin resistance/dioxygenase" evidence="1">
    <location>
        <begin position="7"/>
        <end position="130"/>
    </location>
</feature>
<gene>
    <name evidence="2" type="ORF">ACFSBI_04220</name>
</gene>
<sequence>MSAILNPYLNFRGDARSALEFYKEVFGGDLTVGTFAEFGMPVDPAEADQVMHGQLTTASGFTLMASDVPAAMPWRQGDNAFSVSLSGDSADELTGYWERLAEGAEIQEPLAEAPWGDLFGMLRDRFGVSWLVNVAGGGGSAA</sequence>
<keyword evidence="3" id="KW-1185">Reference proteome</keyword>
<dbReference type="Gene3D" id="3.10.180.10">
    <property type="entry name" value="2,3-Dihydroxybiphenyl 1,2-Dioxygenase, domain 1"/>
    <property type="match status" value="1"/>
</dbReference>
<protein>
    <submittedName>
        <fullName evidence="2">VOC family protein</fullName>
    </submittedName>
</protein>
<dbReference type="PANTHER" id="PTHR33990:SF1">
    <property type="entry name" value="PROTEIN YJDN"/>
    <property type="match status" value="1"/>
</dbReference>
<evidence type="ECO:0000313" key="3">
    <source>
        <dbReference type="Proteomes" id="UP001597347"/>
    </source>
</evidence>
<reference evidence="3" key="1">
    <citation type="journal article" date="2019" name="Int. J. Syst. Evol. Microbiol.">
        <title>The Global Catalogue of Microorganisms (GCM) 10K type strain sequencing project: providing services to taxonomists for standard genome sequencing and annotation.</title>
        <authorList>
            <consortium name="The Broad Institute Genomics Platform"/>
            <consortium name="The Broad Institute Genome Sequencing Center for Infectious Disease"/>
            <person name="Wu L."/>
            <person name="Ma J."/>
        </authorList>
    </citation>
    <scope>NUCLEOTIDE SEQUENCE [LARGE SCALE GENOMIC DNA]</scope>
    <source>
        <strain evidence="3">CGMCC 1.12471</strain>
    </source>
</reference>
<evidence type="ECO:0000313" key="2">
    <source>
        <dbReference type="EMBL" id="MFD1720744.1"/>
    </source>
</evidence>
<proteinExistence type="predicted"/>
<dbReference type="PANTHER" id="PTHR33990">
    <property type="entry name" value="PROTEIN YJDN-RELATED"/>
    <property type="match status" value="1"/>
</dbReference>
<dbReference type="InterPro" id="IPR028973">
    <property type="entry name" value="PhnB-like"/>
</dbReference>
<comment type="caution">
    <text evidence="2">The sequence shown here is derived from an EMBL/GenBank/DDBJ whole genome shotgun (WGS) entry which is preliminary data.</text>
</comment>
<evidence type="ECO:0000259" key="1">
    <source>
        <dbReference type="Pfam" id="PF00903"/>
    </source>
</evidence>
<dbReference type="RefSeq" id="WP_377932354.1">
    <property type="nucleotide sequence ID" value="NZ_JBHUEA010000004.1"/>
</dbReference>
<accession>A0ABW4LCS4</accession>
<dbReference type="EMBL" id="JBHUEA010000004">
    <property type="protein sequence ID" value="MFD1720744.1"/>
    <property type="molecule type" value="Genomic_DNA"/>
</dbReference>
<dbReference type="InterPro" id="IPR029068">
    <property type="entry name" value="Glyas_Bleomycin-R_OHBP_Dase"/>
</dbReference>
<dbReference type="SUPFAM" id="SSF54593">
    <property type="entry name" value="Glyoxalase/Bleomycin resistance protein/Dihydroxybiphenyl dioxygenase"/>
    <property type="match status" value="1"/>
</dbReference>
<dbReference type="CDD" id="cd06588">
    <property type="entry name" value="PhnB_like"/>
    <property type="match status" value="1"/>
</dbReference>
<organism evidence="2 3">
    <name type="scientific">Amnibacterium endophyticum</name>
    <dbReference type="NCBI Taxonomy" id="2109337"/>
    <lineage>
        <taxon>Bacteria</taxon>
        <taxon>Bacillati</taxon>
        <taxon>Actinomycetota</taxon>
        <taxon>Actinomycetes</taxon>
        <taxon>Micrococcales</taxon>
        <taxon>Microbacteriaceae</taxon>
        <taxon>Amnibacterium</taxon>
    </lineage>
</organism>